<dbReference type="AlphaFoldDB" id="A0ABD2P9G1"/>
<evidence type="ECO:0000313" key="2">
    <source>
        <dbReference type="EMBL" id="KAL3287563.1"/>
    </source>
</evidence>
<evidence type="ECO:0000313" key="3">
    <source>
        <dbReference type="Proteomes" id="UP001516400"/>
    </source>
</evidence>
<reference evidence="2 3" key="1">
    <citation type="journal article" date="2021" name="BMC Biol.">
        <title>Horizontally acquired antibacterial genes associated with adaptive radiation of ladybird beetles.</title>
        <authorList>
            <person name="Li H.S."/>
            <person name="Tang X.F."/>
            <person name="Huang Y.H."/>
            <person name="Xu Z.Y."/>
            <person name="Chen M.L."/>
            <person name="Du X.Y."/>
            <person name="Qiu B.Y."/>
            <person name="Chen P.T."/>
            <person name="Zhang W."/>
            <person name="Slipinski A."/>
            <person name="Escalona H.E."/>
            <person name="Waterhouse R.M."/>
            <person name="Zwick A."/>
            <person name="Pang H."/>
        </authorList>
    </citation>
    <scope>NUCLEOTIDE SEQUENCE [LARGE SCALE GENOMIC DNA]</scope>
    <source>
        <strain evidence="2">SYSU2018</strain>
    </source>
</reference>
<comment type="caution">
    <text evidence="2">The sequence shown here is derived from an EMBL/GenBank/DDBJ whole genome shotgun (WGS) entry which is preliminary data.</text>
</comment>
<feature type="coiled-coil region" evidence="1">
    <location>
        <begin position="23"/>
        <end position="50"/>
    </location>
</feature>
<accession>A0ABD2P9G1</accession>
<gene>
    <name evidence="2" type="ORF">HHI36_002030</name>
</gene>
<keyword evidence="1" id="KW-0175">Coiled coil</keyword>
<keyword evidence="3" id="KW-1185">Reference proteome</keyword>
<sequence>MNELEAERSFACCQKKLFENYVRREFEEQCRKLTEENSKIMEALKELKEVGSLKDKQIETIKERMKTLEEEFAQNDILLEKKMRKKSSKTENMQLELTDREKQIKFLKCQINENAEGTERRE</sequence>
<dbReference type="Proteomes" id="UP001516400">
    <property type="component" value="Unassembled WGS sequence"/>
</dbReference>
<organism evidence="2 3">
    <name type="scientific">Cryptolaemus montrouzieri</name>
    <dbReference type="NCBI Taxonomy" id="559131"/>
    <lineage>
        <taxon>Eukaryota</taxon>
        <taxon>Metazoa</taxon>
        <taxon>Ecdysozoa</taxon>
        <taxon>Arthropoda</taxon>
        <taxon>Hexapoda</taxon>
        <taxon>Insecta</taxon>
        <taxon>Pterygota</taxon>
        <taxon>Neoptera</taxon>
        <taxon>Endopterygota</taxon>
        <taxon>Coleoptera</taxon>
        <taxon>Polyphaga</taxon>
        <taxon>Cucujiformia</taxon>
        <taxon>Coccinelloidea</taxon>
        <taxon>Coccinellidae</taxon>
        <taxon>Scymninae</taxon>
        <taxon>Scymnini</taxon>
        <taxon>Cryptolaemus</taxon>
    </lineage>
</organism>
<proteinExistence type="predicted"/>
<dbReference type="EMBL" id="JABFTP020000185">
    <property type="protein sequence ID" value="KAL3287563.1"/>
    <property type="molecule type" value="Genomic_DNA"/>
</dbReference>
<name>A0ABD2P9G1_9CUCU</name>
<protein>
    <submittedName>
        <fullName evidence="2">Uncharacterized protein</fullName>
    </submittedName>
</protein>
<evidence type="ECO:0000256" key="1">
    <source>
        <dbReference type="SAM" id="Coils"/>
    </source>
</evidence>